<feature type="coiled-coil region" evidence="1">
    <location>
        <begin position="168"/>
        <end position="226"/>
    </location>
</feature>
<dbReference type="OrthoDB" id="2439613at2759"/>
<evidence type="ECO:0000313" key="4">
    <source>
        <dbReference type="EMBL" id="KAF9932041.1"/>
    </source>
</evidence>
<dbReference type="Proteomes" id="UP000749646">
    <property type="component" value="Unassembled WGS sequence"/>
</dbReference>
<comment type="caution">
    <text evidence="4">The sequence shown here is derived from an EMBL/GenBank/DDBJ whole genome shotgun (WGS) entry which is preliminary data.</text>
</comment>
<evidence type="ECO:0000256" key="1">
    <source>
        <dbReference type="SAM" id="Coils"/>
    </source>
</evidence>
<keyword evidence="3" id="KW-1133">Transmembrane helix</keyword>
<evidence type="ECO:0000256" key="3">
    <source>
        <dbReference type="SAM" id="Phobius"/>
    </source>
</evidence>
<evidence type="ECO:0000256" key="2">
    <source>
        <dbReference type="SAM" id="MobiDB-lite"/>
    </source>
</evidence>
<feature type="transmembrane region" description="Helical" evidence="3">
    <location>
        <begin position="496"/>
        <end position="518"/>
    </location>
</feature>
<keyword evidence="3" id="KW-0472">Membrane</keyword>
<keyword evidence="3" id="KW-0812">Transmembrane</keyword>
<feature type="region of interest" description="Disordered" evidence="2">
    <location>
        <begin position="230"/>
        <end position="252"/>
    </location>
</feature>
<dbReference type="SUPFAM" id="SSF52047">
    <property type="entry name" value="RNI-like"/>
    <property type="match status" value="1"/>
</dbReference>
<protein>
    <submittedName>
        <fullName evidence="4">Uncharacterized protein</fullName>
    </submittedName>
</protein>
<name>A0A9P6IKY4_9FUNG</name>
<sequence length="884" mass="101719">MNDTPLQAFRAESSSKVIFIPARHDPKSKQLVVRWKDIQHWFVNAMGIMNGKAVVLFLTDDDLEDLHPPRIAYHPDVILDVIVTAAASHSHDVALMSSNVDTDSQALVARSKCSSSEPHPSDKFQGTLPGAAINHLMETVTRRQAAMQPIKNNFVNCNRTDDILQKVQQTEQQTHQKIENVLERLQQTDQQTHQLQQQIEDILQRIQQMNQQTHQQQQQIDDIIQQGRQMQQQMHETGQGNRQEMPSHQQTPKEVQQYLKEALQLQRQEFDRLLAIKSRAQTLLARSFKELPLPRLFIVLPNATGHIDRGRGLFFLRFRLYYLCECGDHTMGDDTKENHEIHMAEHPGYDLDNQSMFFDKIAKEIDMDQARLSQQVDDMIFYLEDTLHINNSYMDSSANSEFDTSELTQLTSYLKIKDEGFVGNLHRTRTQDRRCVWVCSNHRREHHRMRIKIKDVMGKKQWIQNLYSRWSLKAIDLKRLCYHLVTTPEAQSIANFGISSILLFGFGLLSLIAAISWMRHVTMEVEQLNDINLSDLTRQCHYNELTIKNIPDGVDKDRLVNILQHCTRLQVLRIGCPAKHSLAVINLVVSTREKALQQGYSFPLSTLEVMDEGLIPFDISYDDRDHILSTIQFSEDSKVFDMRTNNKLQNQNLGSKITTLVVIPTALTTFGLDALDQVIEISASLVSLRLWFNNLETTIHSEKAKRLLGRHEYKIDGLGLYGDSFARWLPQIIHAFPTRESFPKLKILGVGSYTRSNATQAWILWIVAMISAPPLLPFYSSVAPREPWARLEVIHLKGIALQPKDWRSVIEAIDFMALDLLHFEDTNFSKKDLELLVNRVLDNKRTPQVRLKHLTFDKELFESDGVAALCSKLRMKVPAIMIHG</sequence>
<gene>
    <name evidence="4" type="ORF">BGZ65_004627</name>
</gene>
<reference evidence="4" key="1">
    <citation type="journal article" date="2020" name="Fungal Divers.">
        <title>Resolving the Mortierellaceae phylogeny through synthesis of multi-gene phylogenetics and phylogenomics.</title>
        <authorList>
            <person name="Vandepol N."/>
            <person name="Liber J."/>
            <person name="Desiro A."/>
            <person name="Na H."/>
            <person name="Kennedy M."/>
            <person name="Barry K."/>
            <person name="Grigoriev I.V."/>
            <person name="Miller A.N."/>
            <person name="O'Donnell K."/>
            <person name="Stajich J.E."/>
            <person name="Bonito G."/>
        </authorList>
    </citation>
    <scope>NUCLEOTIDE SEQUENCE</scope>
    <source>
        <strain evidence="4">MES-2147</strain>
    </source>
</reference>
<organism evidence="4 5">
    <name type="scientific">Modicella reniformis</name>
    <dbReference type="NCBI Taxonomy" id="1440133"/>
    <lineage>
        <taxon>Eukaryota</taxon>
        <taxon>Fungi</taxon>
        <taxon>Fungi incertae sedis</taxon>
        <taxon>Mucoromycota</taxon>
        <taxon>Mortierellomycotina</taxon>
        <taxon>Mortierellomycetes</taxon>
        <taxon>Mortierellales</taxon>
        <taxon>Mortierellaceae</taxon>
        <taxon>Modicella</taxon>
    </lineage>
</organism>
<keyword evidence="5" id="KW-1185">Reference proteome</keyword>
<feature type="compositionally biased region" description="Polar residues" evidence="2">
    <location>
        <begin position="234"/>
        <end position="252"/>
    </location>
</feature>
<evidence type="ECO:0000313" key="5">
    <source>
        <dbReference type="Proteomes" id="UP000749646"/>
    </source>
</evidence>
<accession>A0A9P6IKY4</accession>
<dbReference type="EMBL" id="JAAAHW010010020">
    <property type="protein sequence ID" value="KAF9932041.1"/>
    <property type="molecule type" value="Genomic_DNA"/>
</dbReference>
<proteinExistence type="predicted"/>
<feature type="transmembrane region" description="Helical" evidence="3">
    <location>
        <begin position="762"/>
        <end position="780"/>
    </location>
</feature>
<keyword evidence="1" id="KW-0175">Coiled coil</keyword>
<dbReference type="AlphaFoldDB" id="A0A9P6IKY4"/>